<dbReference type="OrthoDB" id="10269367at2759"/>
<evidence type="ECO:0000313" key="14">
    <source>
        <dbReference type="Proteomes" id="UP000440367"/>
    </source>
</evidence>
<evidence type="ECO:0000313" key="13">
    <source>
        <dbReference type="Proteomes" id="UP000437068"/>
    </source>
</evidence>
<dbReference type="Proteomes" id="UP000437068">
    <property type="component" value="Unassembled WGS sequence"/>
</dbReference>
<dbReference type="Proteomes" id="UP000440732">
    <property type="component" value="Unassembled WGS sequence"/>
</dbReference>
<protein>
    <submittedName>
        <fullName evidence="2">Uncharacterized protein</fullName>
    </submittedName>
</protein>
<evidence type="ECO:0000313" key="15">
    <source>
        <dbReference type="Proteomes" id="UP000440732"/>
    </source>
</evidence>
<dbReference type="EMBL" id="QXFY01002535">
    <property type="protein sequence ID" value="KAE9295977.1"/>
    <property type="molecule type" value="Genomic_DNA"/>
</dbReference>
<proteinExistence type="predicted"/>
<evidence type="ECO:0000313" key="8">
    <source>
        <dbReference type="EMBL" id="KAE9200157.1"/>
    </source>
</evidence>
<sequence length="61" mass="6502">MTYYTCTLWIAVLPRTHASIHLGECVLAARRPGKNIVTLLAASNLQPSLTGTTFAIGGCKV</sequence>
<evidence type="ECO:0000313" key="9">
    <source>
        <dbReference type="EMBL" id="KAE9289821.1"/>
    </source>
</evidence>
<dbReference type="EMBL" id="QXGC01001672">
    <property type="protein sequence ID" value="KAE9198229.1"/>
    <property type="molecule type" value="Genomic_DNA"/>
</dbReference>
<accession>A0A6A3J2G8</accession>
<evidence type="ECO:0000313" key="20">
    <source>
        <dbReference type="Proteomes" id="UP000488956"/>
    </source>
</evidence>
<dbReference type="Proteomes" id="UP000486351">
    <property type="component" value="Unassembled WGS sequence"/>
</dbReference>
<evidence type="ECO:0000313" key="5">
    <source>
        <dbReference type="EMBL" id="KAE9113737.1"/>
    </source>
</evidence>
<evidence type="ECO:0000313" key="19">
    <source>
        <dbReference type="Proteomes" id="UP000486351"/>
    </source>
</evidence>
<evidence type="ECO:0000313" key="16">
    <source>
        <dbReference type="Proteomes" id="UP000441208"/>
    </source>
</evidence>
<dbReference type="EMBL" id="QXGD01001730">
    <property type="protein sequence ID" value="KAE9200157.1"/>
    <property type="molecule type" value="Genomic_DNA"/>
</dbReference>
<evidence type="ECO:0000313" key="2">
    <source>
        <dbReference type="EMBL" id="KAE8988107.1"/>
    </source>
</evidence>
<evidence type="ECO:0000313" key="3">
    <source>
        <dbReference type="EMBL" id="KAE9086294.1"/>
    </source>
</evidence>
<dbReference type="EMBL" id="QXGA01001649">
    <property type="protein sequence ID" value="KAE9113737.1"/>
    <property type="molecule type" value="Genomic_DNA"/>
</dbReference>
<evidence type="ECO:0000313" key="10">
    <source>
        <dbReference type="EMBL" id="KAE9295977.1"/>
    </source>
</evidence>
<organism evidence="2 17">
    <name type="scientific">Phytophthora fragariae</name>
    <dbReference type="NCBI Taxonomy" id="53985"/>
    <lineage>
        <taxon>Eukaryota</taxon>
        <taxon>Sar</taxon>
        <taxon>Stramenopiles</taxon>
        <taxon>Oomycota</taxon>
        <taxon>Peronosporomycetes</taxon>
        <taxon>Peronosporales</taxon>
        <taxon>Peronosporaceae</taxon>
        <taxon>Phytophthora</taxon>
    </lineage>
</organism>
<dbReference type="AlphaFoldDB" id="A0A6A3J2G8"/>
<evidence type="ECO:0000313" key="7">
    <source>
        <dbReference type="EMBL" id="KAE9198229.1"/>
    </source>
</evidence>
<gene>
    <name evidence="9" type="ORF">PF001_g19863</name>
    <name evidence="8" type="ORF">PF002_g21917</name>
    <name evidence="7" type="ORF">PF004_g19602</name>
    <name evidence="6" type="ORF">PF005_g20721</name>
    <name evidence="5" type="ORF">PF006_g19669</name>
    <name evidence="4" type="ORF">PF007_g20668</name>
    <name evidence="10" type="ORF">PF008_g24131</name>
    <name evidence="1" type="ORF">PF009_g21743</name>
    <name evidence="3" type="ORF">PF010_g20136</name>
    <name evidence="2" type="ORF">PF011_g19295</name>
</gene>
<dbReference type="Proteomes" id="UP000460718">
    <property type="component" value="Unassembled WGS sequence"/>
</dbReference>
<dbReference type="EMBL" id="QXGF01001739">
    <property type="protein sequence ID" value="KAE8928100.1"/>
    <property type="molecule type" value="Genomic_DNA"/>
</dbReference>
<keyword evidence="12" id="KW-1185">Reference proteome</keyword>
<dbReference type="Proteomes" id="UP000440367">
    <property type="component" value="Unassembled WGS sequence"/>
</dbReference>
<evidence type="ECO:0000313" key="11">
    <source>
        <dbReference type="Proteomes" id="UP000429523"/>
    </source>
</evidence>
<reference evidence="17 18" key="1">
    <citation type="submission" date="2018-09" db="EMBL/GenBank/DDBJ databases">
        <title>Genomic investigation of the strawberry pathogen Phytophthora fragariae indicates pathogenicity is determined by transcriptional variation in three key races.</title>
        <authorList>
            <person name="Adams T.M."/>
            <person name="Armitage A.D."/>
            <person name="Sobczyk M.K."/>
            <person name="Bates H.J."/>
            <person name="Dunwell J.M."/>
            <person name="Nellist C.F."/>
            <person name="Harrison R.J."/>
        </authorList>
    </citation>
    <scope>NUCLEOTIDE SEQUENCE [LARGE SCALE GENOMIC DNA]</scope>
    <source>
        <strain evidence="9 13">A4</strain>
        <strain evidence="8 14">BC-1</strain>
        <strain evidence="7 18">BC-23</strain>
        <strain evidence="6 12">NOV-27</strain>
        <strain evidence="5 15">NOV-5</strain>
        <strain evidence="4 16">NOV-71</strain>
        <strain evidence="10 19">NOV-77</strain>
        <strain evidence="1 11">NOV-9</strain>
        <strain evidence="3 20">ONT-3</strain>
        <strain evidence="2 17">SCRP245</strain>
    </source>
</reference>
<dbReference type="Proteomes" id="UP000433483">
    <property type="component" value="Unassembled WGS sequence"/>
</dbReference>
<evidence type="ECO:0000313" key="17">
    <source>
        <dbReference type="Proteomes" id="UP000460718"/>
    </source>
</evidence>
<dbReference type="Proteomes" id="UP000429523">
    <property type="component" value="Unassembled WGS sequence"/>
</dbReference>
<dbReference type="Proteomes" id="UP000441208">
    <property type="component" value="Unassembled WGS sequence"/>
</dbReference>
<evidence type="ECO:0000313" key="4">
    <source>
        <dbReference type="EMBL" id="KAE9086697.1"/>
    </source>
</evidence>
<dbReference type="EMBL" id="QXGB01001705">
    <property type="protein sequence ID" value="KAE9186747.1"/>
    <property type="molecule type" value="Genomic_DNA"/>
</dbReference>
<dbReference type="EMBL" id="QXGE01001659">
    <property type="protein sequence ID" value="KAE9289821.1"/>
    <property type="molecule type" value="Genomic_DNA"/>
</dbReference>
<dbReference type="Proteomes" id="UP000488956">
    <property type="component" value="Unassembled WGS sequence"/>
</dbReference>
<evidence type="ECO:0000313" key="1">
    <source>
        <dbReference type="EMBL" id="KAE8928100.1"/>
    </source>
</evidence>
<evidence type="ECO:0000313" key="12">
    <source>
        <dbReference type="Proteomes" id="UP000433483"/>
    </source>
</evidence>
<dbReference type="Proteomes" id="UP000476176">
    <property type="component" value="Unassembled WGS sequence"/>
</dbReference>
<evidence type="ECO:0000313" key="6">
    <source>
        <dbReference type="EMBL" id="KAE9186747.1"/>
    </source>
</evidence>
<dbReference type="EMBL" id="QXFX01001690">
    <property type="protein sequence ID" value="KAE9086294.1"/>
    <property type="molecule type" value="Genomic_DNA"/>
</dbReference>
<dbReference type="EMBL" id="QXFZ01001676">
    <property type="protein sequence ID" value="KAE9086697.1"/>
    <property type="molecule type" value="Genomic_DNA"/>
</dbReference>
<dbReference type="EMBL" id="QXFW01001625">
    <property type="protein sequence ID" value="KAE8988107.1"/>
    <property type="molecule type" value="Genomic_DNA"/>
</dbReference>
<evidence type="ECO:0000313" key="18">
    <source>
        <dbReference type="Proteomes" id="UP000476176"/>
    </source>
</evidence>
<comment type="caution">
    <text evidence="2">The sequence shown here is derived from an EMBL/GenBank/DDBJ whole genome shotgun (WGS) entry which is preliminary data.</text>
</comment>
<name>A0A6A3J2G8_9STRA</name>